<name>A0A0N8W009_9CORY</name>
<evidence type="ECO:0000313" key="6">
    <source>
        <dbReference type="EMBL" id="KQB85386.1"/>
    </source>
</evidence>
<dbReference type="GO" id="GO:0050797">
    <property type="term" value="F:thymidylate synthase (FAD) activity"/>
    <property type="evidence" value="ECO:0007669"/>
    <property type="project" value="UniProtKB-EC"/>
</dbReference>
<evidence type="ECO:0000313" key="7">
    <source>
        <dbReference type="Proteomes" id="UP000050517"/>
    </source>
</evidence>
<dbReference type="GO" id="GO:0050660">
    <property type="term" value="F:flavin adenine dinucleotide binding"/>
    <property type="evidence" value="ECO:0007669"/>
    <property type="project" value="InterPro"/>
</dbReference>
<keyword evidence="1 6" id="KW-0489">Methyltransferase</keyword>
<keyword evidence="3" id="KW-0545">Nucleotide biosynthesis</keyword>
<keyword evidence="4" id="KW-0274">FAD</keyword>
<dbReference type="OrthoDB" id="9780625at2"/>
<dbReference type="SUPFAM" id="SSF69796">
    <property type="entry name" value="Thymidylate synthase-complementing protein Thy1"/>
    <property type="match status" value="1"/>
</dbReference>
<dbReference type="PATRIC" id="fig|1544416.3.peg.529"/>
<dbReference type="Proteomes" id="UP000050517">
    <property type="component" value="Unassembled WGS sequence"/>
</dbReference>
<dbReference type="InterPro" id="IPR036098">
    <property type="entry name" value="Thymidylate_synthase_ThyX_sf"/>
</dbReference>
<dbReference type="GO" id="GO:0032259">
    <property type="term" value="P:methylation"/>
    <property type="evidence" value="ECO:0007669"/>
    <property type="project" value="UniProtKB-KW"/>
</dbReference>
<comment type="caution">
    <text evidence="6">The sequence shown here is derived from an EMBL/GenBank/DDBJ whole genome shotgun (WGS) entry which is preliminary data.</text>
</comment>
<keyword evidence="5" id="KW-0521">NADP</keyword>
<evidence type="ECO:0000256" key="5">
    <source>
        <dbReference type="ARBA" id="ARBA00022857"/>
    </source>
</evidence>
<accession>A0A0N8W009</accession>
<evidence type="ECO:0000256" key="4">
    <source>
        <dbReference type="ARBA" id="ARBA00022827"/>
    </source>
</evidence>
<protein>
    <submittedName>
        <fullName evidence="6">Thymidylate synthase ThyX</fullName>
        <ecNumber evidence="6">2.1.1.148</ecNumber>
    </submittedName>
</protein>
<keyword evidence="6" id="KW-0808">Transferase</keyword>
<keyword evidence="7" id="KW-1185">Reference proteome</keyword>
<keyword evidence="2" id="KW-0285">Flavoprotein</keyword>
<dbReference type="RefSeq" id="WP_069723545.1">
    <property type="nucleotide sequence ID" value="NZ_LKST01000001.1"/>
</dbReference>
<dbReference type="EMBL" id="LKST01000001">
    <property type="protein sequence ID" value="KQB85386.1"/>
    <property type="molecule type" value="Genomic_DNA"/>
</dbReference>
<sequence>MVRQATLRVRVLSAPALTVPGDTPWRPEEGATAAEAAVEFAGRLESGSLDQPRPRTRGTAAYLRHLQEVARWDLMAHATVTVYITGLSRRCVDTLACREDLTVTRATPPMDAERTEVVIPPVIAQDEALRTLFLRTMDEAHFAYGQIVEGLGEQEAQHSDAVWAARQAHQAAHAVVPVAVATSLVVTGSMQAWRAVMLSFGAEHADSEWRSLASALLGALRPVAPALFIDVEEVPAADGPPGVESAYGAD</sequence>
<dbReference type="Gene3D" id="6.10.140.450">
    <property type="match status" value="1"/>
</dbReference>
<dbReference type="Gene3D" id="3.30.70.3180">
    <property type="match status" value="1"/>
</dbReference>
<evidence type="ECO:0000256" key="3">
    <source>
        <dbReference type="ARBA" id="ARBA00022727"/>
    </source>
</evidence>
<dbReference type="GO" id="GO:0006231">
    <property type="term" value="P:dTMP biosynthetic process"/>
    <property type="evidence" value="ECO:0007669"/>
    <property type="project" value="InterPro"/>
</dbReference>
<dbReference type="EC" id="2.1.1.148" evidence="6"/>
<reference evidence="6 7" key="1">
    <citation type="submission" date="2015-10" db="EMBL/GenBank/DDBJ databases">
        <title>Corynebacteirum lowii and Corynebacterium oculi species nova, derived from human clinical disease and and emended description of Corynebacterium mastiditis.</title>
        <authorList>
            <person name="Bernard K."/>
            <person name="Pacheco A.L."/>
            <person name="Mcdougall C."/>
            <person name="Burtx T."/>
            <person name="Weibe D."/>
            <person name="Tyler S."/>
            <person name="Olson A.B."/>
            <person name="Cnockaert M."/>
            <person name="Eguchi H."/>
            <person name="Kuwahara T."/>
            <person name="Nakayama-Imaohji H."/>
            <person name="Boudewijins M."/>
            <person name="Van Hoecke F."/>
            <person name="Bernier A.-M."/>
            <person name="Vandamme P."/>
        </authorList>
    </citation>
    <scope>NUCLEOTIDE SEQUENCE [LARGE SCALE GENOMIC DNA]</scope>
    <source>
        <strain evidence="6 7">NML 130210</strain>
    </source>
</reference>
<evidence type="ECO:0000256" key="2">
    <source>
        <dbReference type="ARBA" id="ARBA00022630"/>
    </source>
</evidence>
<organism evidence="6 7">
    <name type="scientific">Corynebacterium oculi</name>
    <dbReference type="NCBI Taxonomy" id="1544416"/>
    <lineage>
        <taxon>Bacteria</taxon>
        <taxon>Bacillati</taxon>
        <taxon>Actinomycetota</taxon>
        <taxon>Actinomycetes</taxon>
        <taxon>Mycobacteriales</taxon>
        <taxon>Corynebacteriaceae</taxon>
        <taxon>Corynebacterium</taxon>
    </lineage>
</organism>
<dbReference type="AlphaFoldDB" id="A0A0N8W009"/>
<dbReference type="InterPro" id="IPR003669">
    <property type="entry name" value="Thymidylate_synthase_ThyX"/>
</dbReference>
<gene>
    <name evidence="6" type="primary">thyX</name>
    <name evidence="6" type="ORF">Cocul_00525</name>
</gene>
<dbReference type="STRING" id="1544416.Cocul_00525"/>
<proteinExistence type="predicted"/>
<dbReference type="PROSITE" id="PS51331">
    <property type="entry name" value="THYX"/>
    <property type="match status" value="1"/>
</dbReference>
<dbReference type="Pfam" id="PF02511">
    <property type="entry name" value="Thy1"/>
    <property type="match status" value="1"/>
</dbReference>
<evidence type="ECO:0000256" key="1">
    <source>
        <dbReference type="ARBA" id="ARBA00022603"/>
    </source>
</evidence>